<comment type="caution">
    <text evidence="12">The sequence shown here is derived from an EMBL/GenBank/DDBJ whole genome shotgun (WGS) entry which is preliminary data.</text>
</comment>
<feature type="transmembrane region" description="Helical" evidence="10">
    <location>
        <begin position="256"/>
        <end position="273"/>
    </location>
</feature>
<dbReference type="InterPro" id="IPR022764">
    <property type="entry name" value="Peptidase_S54_rhomboid_dom"/>
</dbReference>
<evidence type="ECO:0000256" key="7">
    <source>
        <dbReference type="ARBA" id="ARBA00022833"/>
    </source>
</evidence>
<dbReference type="SUPFAM" id="SSF144091">
    <property type="entry name" value="Rhomboid-like"/>
    <property type="match status" value="1"/>
</dbReference>
<keyword evidence="7" id="KW-0862">Zinc</keyword>
<feature type="transmembrane region" description="Helical" evidence="10">
    <location>
        <begin position="87"/>
        <end position="120"/>
    </location>
</feature>
<dbReference type="Pfam" id="PF01428">
    <property type="entry name" value="zf-AN1"/>
    <property type="match status" value="1"/>
</dbReference>
<dbReference type="GO" id="GO:0008270">
    <property type="term" value="F:zinc ion binding"/>
    <property type="evidence" value="ECO:0007669"/>
    <property type="project" value="UniProtKB-KW"/>
</dbReference>
<organism evidence="12 13">
    <name type="scientific">Halobium salinum</name>
    <dbReference type="NCBI Taxonomy" id="1364940"/>
    <lineage>
        <taxon>Archaea</taxon>
        <taxon>Methanobacteriati</taxon>
        <taxon>Methanobacteriota</taxon>
        <taxon>Stenosarchaea group</taxon>
        <taxon>Halobacteria</taxon>
        <taxon>Halobacteriales</taxon>
        <taxon>Haloferacaceae</taxon>
        <taxon>Halobium</taxon>
    </lineage>
</organism>
<dbReference type="GO" id="GO:0008233">
    <property type="term" value="F:peptidase activity"/>
    <property type="evidence" value="ECO:0007669"/>
    <property type="project" value="UniProtKB-KW"/>
</dbReference>
<dbReference type="RefSeq" id="WP_267625278.1">
    <property type="nucleotide sequence ID" value="NZ_JAODIW010000010.1"/>
</dbReference>
<dbReference type="Pfam" id="PF01694">
    <property type="entry name" value="Rhomboid"/>
    <property type="match status" value="1"/>
</dbReference>
<dbReference type="InterPro" id="IPR035952">
    <property type="entry name" value="Rhomboid-like_sf"/>
</dbReference>
<feature type="transmembrane region" description="Helical" evidence="10">
    <location>
        <begin position="219"/>
        <end position="244"/>
    </location>
</feature>
<keyword evidence="3 10" id="KW-0812">Transmembrane</keyword>
<sequence length="301" mass="32082">MAECDECGRYENLPYQCRRCGQTFCAEHRLPENHDCPGLQEWNDPSGVFGTGSDDETGGATGRAKGTLDRVTGTGGPLSYFRGNISYVFLAVMVVTFLLEWIVLLTVGQGAFLALFVLQADRLGYVWTWVTSVFSHSPSTFWHLAGNSIVLFFFGPLVERYVGSRKFAALFLVSGVLAGLAHVGVSLLMGGNAAVLGASGAIFAVLGVLTVLNPGLRIYLYFLIPVPLWLFTLAYAGISVLFFIEPSVAGAAGQGNVAHFAHLIGLVIGLAYGQHVKGRRSVPNQLQFGGGGAGGPGRGRF</sequence>
<dbReference type="EC" id="3.4.21.105" evidence="12"/>
<keyword evidence="4" id="KW-0479">Metal-binding</keyword>
<dbReference type="GO" id="GO:0006508">
    <property type="term" value="P:proteolysis"/>
    <property type="evidence" value="ECO:0007669"/>
    <property type="project" value="UniProtKB-KW"/>
</dbReference>
<evidence type="ECO:0000256" key="10">
    <source>
        <dbReference type="SAM" id="Phobius"/>
    </source>
</evidence>
<dbReference type="PANTHER" id="PTHR43731">
    <property type="entry name" value="RHOMBOID PROTEASE"/>
    <property type="match status" value="1"/>
</dbReference>
<reference evidence="12 13" key="1">
    <citation type="journal article" date="2019" name="Int. J. Syst. Evol. Microbiol.">
        <title>The Global Catalogue of Microorganisms (GCM) 10K type strain sequencing project: providing services to taxonomists for standard genome sequencing and annotation.</title>
        <authorList>
            <consortium name="The Broad Institute Genomics Platform"/>
            <consortium name="The Broad Institute Genome Sequencing Center for Infectious Disease"/>
            <person name="Wu L."/>
            <person name="Ma J."/>
        </authorList>
    </citation>
    <scope>NUCLEOTIDE SEQUENCE [LARGE SCALE GENOMIC DNA]</scope>
    <source>
        <strain evidence="12 13">CGMCC 1.12553</strain>
    </source>
</reference>
<evidence type="ECO:0000256" key="3">
    <source>
        <dbReference type="ARBA" id="ARBA00022692"/>
    </source>
</evidence>
<evidence type="ECO:0000313" key="13">
    <source>
        <dbReference type="Proteomes" id="UP001595921"/>
    </source>
</evidence>
<comment type="similarity">
    <text evidence="2">Belongs to the peptidase S54 family.</text>
</comment>
<evidence type="ECO:0000256" key="2">
    <source>
        <dbReference type="ARBA" id="ARBA00009045"/>
    </source>
</evidence>
<evidence type="ECO:0000313" key="12">
    <source>
        <dbReference type="EMBL" id="MFC4356834.1"/>
    </source>
</evidence>
<feature type="transmembrane region" description="Helical" evidence="10">
    <location>
        <begin position="193"/>
        <end position="212"/>
    </location>
</feature>
<evidence type="ECO:0000256" key="6">
    <source>
        <dbReference type="ARBA" id="ARBA00022801"/>
    </source>
</evidence>
<feature type="transmembrane region" description="Helical" evidence="10">
    <location>
        <begin position="140"/>
        <end position="158"/>
    </location>
</feature>
<dbReference type="Gene3D" id="1.20.1540.10">
    <property type="entry name" value="Rhomboid-like"/>
    <property type="match status" value="1"/>
</dbReference>
<keyword evidence="12" id="KW-0645">Protease</keyword>
<evidence type="ECO:0000256" key="8">
    <source>
        <dbReference type="ARBA" id="ARBA00022989"/>
    </source>
</evidence>
<feature type="transmembrane region" description="Helical" evidence="10">
    <location>
        <begin position="167"/>
        <end position="187"/>
    </location>
</feature>
<dbReference type="InterPro" id="IPR035896">
    <property type="entry name" value="AN1-like_Znf"/>
</dbReference>
<comment type="subcellular location">
    <subcellularLocation>
        <location evidence="1">Membrane</location>
        <topology evidence="1">Multi-pass membrane protein</topology>
    </subcellularLocation>
</comment>
<evidence type="ECO:0000256" key="9">
    <source>
        <dbReference type="ARBA" id="ARBA00023136"/>
    </source>
</evidence>
<dbReference type="Gene3D" id="4.10.1110.10">
    <property type="entry name" value="AN1-like Zinc finger"/>
    <property type="match status" value="1"/>
</dbReference>
<dbReference type="PROSITE" id="PS51039">
    <property type="entry name" value="ZF_AN1"/>
    <property type="match status" value="1"/>
</dbReference>
<proteinExistence type="inferred from homology"/>
<dbReference type="InterPro" id="IPR000058">
    <property type="entry name" value="Znf_AN1"/>
</dbReference>
<feature type="domain" description="AN1-type" evidence="11">
    <location>
        <begin position="1"/>
        <end position="44"/>
    </location>
</feature>
<evidence type="ECO:0000256" key="4">
    <source>
        <dbReference type="ARBA" id="ARBA00022723"/>
    </source>
</evidence>
<accession>A0ABD5P7W7</accession>
<evidence type="ECO:0000259" key="11">
    <source>
        <dbReference type="PROSITE" id="PS51039"/>
    </source>
</evidence>
<dbReference type="PANTHER" id="PTHR43731:SF14">
    <property type="entry name" value="PRESENILIN-ASSOCIATED RHOMBOID-LIKE PROTEIN, MITOCHONDRIAL"/>
    <property type="match status" value="1"/>
</dbReference>
<keyword evidence="6 12" id="KW-0378">Hydrolase</keyword>
<dbReference type="Proteomes" id="UP001595921">
    <property type="component" value="Unassembled WGS sequence"/>
</dbReference>
<name>A0ABD5P7W7_9EURY</name>
<dbReference type="InterPro" id="IPR050925">
    <property type="entry name" value="Rhomboid_protease_S54"/>
</dbReference>
<evidence type="ECO:0000256" key="5">
    <source>
        <dbReference type="ARBA" id="ARBA00022771"/>
    </source>
</evidence>
<evidence type="ECO:0000256" key="1">
    <source>
        <dbReference type="ARBA" id="ARBA00004141"/>
    </source>
</evidence>
<dbReference type="SMART" id="SM00154">
    <property type="entry name" value="ZnF_AN1"/>
    <property type="match status" value="1"/>
</dbReference>
<dbReference type="EMBL" id="JBHSDS010000002">
    <property type="protein sequence ID" value="MFC4356834.1"/>
    <property type="molecule type" value="Genomic_DNA"/>
</dbReference>
<dbReference type="GO" id="GO:0016020">
    <property type="term" value="C:membrane"/>
    <property type="evidence" value="ECO:0007669"/>
    <property type="project" value="UniProtKB-SubCell"/>
</dbReference>
<protein>
    <submittedName>
        <fullName evidence="12">Rhomboid family intramembrane serine protease</fullName>
        <ecNumber evidence="12">3.4.21.105</ecNumber>
    </submittedName>
</protein>
<keyword evidence="5" id="KW-0863">Zinc-finger</keyword>
<dbReference type="AlphaFoldDB" id="A0ABD5P7W7"/>
<keyword evidence="13" id="KW-1185">Reference proteome</keyword>
<keyword evidence="8 10" id="KW-1133">Transmembrane helix</keyword>
<dbReference type="SUPFAM" id="SSF118310">
    <property type="entry name" value="AN1-like Zinc finger"/>
    <property type="match status" value="1"/>
</dbReference>
<keyword evidence="9 10" id="KW-0472">Membrane</keyword>
<gene>
    <name evidence="12" type="ORF">ACFO0N_02595</name>
</gene>